<dbReference type="Gene3D" id="2.160.20.10">
    <property type="entry name" value="Single-stranded right-handed beta-helix, Pectin lyase-like"/>
    <property type="match status" value="1"/>
</dbReference>
<dbReference type="RefSeq" id="WP_122104844.1">
    <property type="nucleotide sequence ID" value="NZ_JBHSKV010000013.1"/>
</dbReference>
<feature type="region of interest" description="Disordered" evidence="1">
    <location>
        <begin position="738"/>
        <end position="761"/>
    </location>
</feature>
<sequence>MDSKSDHGERENSSERPKNGGAVLLDRRKYLRLGAVAVGAVGTGTGTALASSTGSAERNGIEFGRVLNADEDLGIADGDRVDEVLGGVANEGDALVRFPPGEYLVGDSVRLRADDFGIESTTGDREDVVFKPVSGTDPIMFEPDRDQSGFYVGSVTLDRRDEWDSSMTLMRGIFSDKVYVTDLLVNGWAPHGGEQLLIFSITDPEGSALVDGVTRRGPSQFPEYPSTTLTIFNGPSSKGSITYRNLEIHNATESGIYAGKSYGPIRVEDSYFKNCSHSAVRVTGEDSWIKNTTVVMDLDDLHPDAEVKDPKGIQLNRGIWVQSGDHEHNGPLIENCDIRINSAENGIAGIMNNDDSGGMTVRNTRVECNQDGIYPVLIQAEATEKAGTPYESVLDDVSVTGSGSGRPAIEIRERDGTTVKNSCIRMPNTDGIRFEGTSDATLQDTNVNVGGRATMFESADVTTTNLTSDESCPAPALDSWRDDGSDSTEETDTSDESDSAEEDSTEEDSTDGSGSEPVTSGNRVVIAQTREGEVVRYDLTASEGLESGEYATEEPEGDTASGRTGRLRGVDDFHVDGHLTAFSGSNLDYATVYFADDGVELEVDNYVLQNPEDLREADPTVLGENVLTVESDDDTAIDYEFSASGDVVPGATGDGATIEDEVASGSTTDRSAFHFTGSLDEVAVTDPDTVTVTVNGAVLDGDDLSTLGGTSEDQETSGNRVVIAQTREGEVVRYDLTASEGLESGEYATEEPEGDTASGRTGRLRGVDDFHVDGHLTAFSGSNLDYATVYFADDGVELEVDNYVLQNPEDLREADPTVLGENVLTVESDDDHASGFEFSASGDVVPGVTGDGATIEDGVASGSTTDRSAFHFTGSLDEIAVTDPDTVTVTVNGAVLDGDDLATLGEEDDLPNTLSVVGNGDATSYEFTVSGEIAAGSSSTDDVEDNVSDSSAEGAIEDGTHVYGFSGVVTSLTVTGGVEVYRNGELIGNTDGSEELNLMEFDGSKSNEVCSYQFSASGEVSKSDEHSTQGAGKWDSLESKADEDSVVGIVHRGVDAYWFTGSIDELELRGSAVATFRTIE</sequence>
<dbReference type="InterPro" id="IPR012334">
    <property type="entry name" value="Pectin_lyas_fold"/>
</dbReference>
<organism evidence="2 3">
    <name type="scientific">Halorubrum glutamatedens</name>
    <dbReference type="NCBI Taxonomy" id="2707018"/>
    <lineage>
        <taxon>Archaea</taxon>
        <taxon>Methanobacteriati</taxon>
        <taxon>Methanobacteriota</taxon>
        <taxon>Stenosarchaea group</taxon>
        <taxon>Halobacteria</taxon>
        <taxon>Halobacteriales</taxon>
        <taxon>Haloferacaceae</taxon>
        <taxon>Halorubrum</taxon>
    </lineage>
</organism>
<reference evidence="2 3" key="1">
    <citation type="journal article" date="2019" name="Int. J. Syst. Evol. Microbiol.">
        <title>The Global Catalogue of Microorganisms (GCM) 10K type strain sequencing project: providing services to taxonomists for standard genome sequencing and annotation.</title>
        <authorList>
            <consortium name="The Broad Institute Genomics Platform"/>
            <consortium name="The Broad Institute Genome Sequencing Center for Infectious Disease"/>
            <person name="Wu L."/>
            <person name="Ma J."/>
        </authorList>
    </citation>
    <scope>NUCLEOTIDE SEQUENCE [LARGE SCALE GENOMIC DNA]</scope>
    <source>
        <strain evidence="2 3">CGMCC 1.16026</strain>
    </source>
</reference>
<evidence type="ECO:0000256" key="1">
    <source>
        <dbReference type="SAM" id="MobiDB-lite"/>
    </source>
</evidence>
<feature type="region of interest" description="Disordered" evidence="1">
    <location>
        <begin position="462"/>
        <end position="564"/>
    </location>
</feature>
<gene>
    <name evidence="2" type="ORF">ACFPJA_10285</name>
</gene>
<name>A0ABD5QS86_9EURY</name>
<dbReference type="SUPFAM" id="SSF51126">
    <property type="entry name" value="Pectin lyase-like"/>
    <property type="match status" value="1"/>
</dbReference>
<accession>A0ABD5QS86</accession>
<dbReference type="SMART" id="SM00710">
    <property type="entry name" value="PbH1"/>
    <property type="match status" value="4"/>
</dbReference>
<dbReference type="InterPro" id="IPR011050">
    <property type="entry name" value="Pectin_lyase_fold/virulence"/>
</dbReference>
<feature type="compositionally biased region" description="Acidic residues" evidence="1">
    <location>
        <begin position="485"/>
        <end position="510"/>
    </location>
</feature>
<evidence type="ECO:0000313" key="2">
    <source>
        <dbReference type="EMBL" id="MFC5135100.1"/>
    </source>
</evidence>
<dbReference type="AlphaFoldDB" id="A0ABD5QS86"/>
<feature type="compositionally biased region" description="Basic and acidic residues" evidence="1">
    <location>
        <begin position="1"/>
        <end position="18"/>
    </location>
</feature>
<feature type="region of interest" description="Disordered" evidence="1">
    <location>
        <begin position="1"/>
        <end position="21"/>
    </location>
</feature>
<keyword evidence="3" id="KW-1185">Reference proteome</keyword>
<dbReference type="InterPro" id="IPR006626">
    <property type="entry name" value="PbH1"/>
</dbReference>
<evidence type="ECO:0000313" key="3">
    <source>
        <dbReference type="Proteomes" id="UP001596145"/>
    </source>
</evidence>
<proteinExistence type="predicted"/>
<comment type="caution">
    <text evidence="2">The sequence shown here is derived from an EMBL/GenBank/DDBJ whole genome shotgun (WGS) entry which is preliminary data.</text>
</comment>
<dbReference type="Proteomes" id="UP001596145">
    <property type="component" value="Unassembled WGS sequence"/>
</dbReference>
<protein>
    <submittedName>
        <fullName evidence="2">Right-handed parallel beta-helix repeat-containing protein</fullName>
    </submittedName>
</protein>
<dbReference type="EMBL" id="JBHSKV010000013">
    <property type="protein sequence ID" value="MFC5135100.1"/>
    <property type="molecule type" value="Genomic_DNA"/>
</dbReference>